<dbReference type="GeneID" id="20671595"/>
<evidence type="ECO:0000256" key="1">
    <source>
        <dbReference type="ARBA" id="ARBA00010835"/>
    </source>
</evidence>
<dbReference type="FunFam" id="3.30.160.20:FF:000004">
    <property type="entry name" value="Peptide chain release factor 1"/>
    <property type="match status" value="1"/>
</dbReference>
<sequence length="435" mass="48550">MLRLRTSLRSPSPLAALRNHPRPRRTYAGAAPHKKQQDPWQQFEAVQKEHARILQVVQFKVALARQTFDEVRFDSRARAHSTFLTGAQHSDAPKSDTRLSKLLKNSGPLTRAWQRWLTVHKSLDENRALLALPDLKELAEDEQSTLLADLSALLTRDFPALLVPPPSTGAMSALIELKAGVGGSESSLFCADLLRMYTRYAHARGWAPAVVSANASEQGGFKDAILEITGAGAYEALRAESGVHRVQRVPATESSGRVHTSTVAAVVLPLSEDAEAEKEDDLFNMDDVRIEVMRARGAGGQHVNKTESAVRLTHVPTGITVSMQDERSQHQNRRRAFQVLRARLMDQKLIREQAERRAARRNLVRTADRSEKIRTYNYPQDRVTDHRVGKLNTTWGSVMEGDALEDIVLALKERQRLDALEEVLAEAEEMAAEMS</sequence>
<keyword evidence="3" id="KW-0648">Protein biosynthesis</keyword>
<accession>W4JP49</accession>
<dbReference type="STRING" id="747525.W4JP49"/>
<feature type="region of interest" description="Disordered" evidence="4">
    <location>
        <begin position="1"/>
        <end position="38"/>
    </location>
</feature>
<evidence type="ECO:0000313" key="6">
    <source>
        <dbReference type="EMBL" id="ETW75332.1"/>
    </source>
</evidence>
<protein>
    <recommendedName>
        <fullName evidence="5">Prokaryotic-type class I peptide chain release factors domain-containing protein</fullName>
    </recommendedName>
</protein>
<dbReference type="OrthoDB" id="2019491at2759"/>
<comment type="similarity">
    <text evidence="1">Belongs to the prokaryotic/mitochondrial release factor family.</text>
</comment>
<evidence type="ECO:0000256" key="4">
    <source>
        <dbReference type="SAM" id="MobiDB-lite"/>
    </source>
</evidence>
<evidence type="ECO:0000256" key="3">
    <source>
        <dbReference type="ARBA" id="ARBA00022917"/>
    </source>
</evidence>
<dbReference type="InterPro" id="IPR045853">
    <property type="entry name" value="Pep_chain_release_fac_I_sf"/>
</dbReference>
<keyword evidence="7" id="KW-1185">Reference proteome</keyword>
<dbReference type="Pfam" id="PF00472">
    <property type="entry name" value="RF-1"/>
    <property type="match status" value="1"/>
</dbReference>
<dbReference type="SUPFAM" id="SSF75620">
    <property type="entry name" value="Release factor"/>
    <property type="match status" value="1"/>
</dbReference>
<dbReference type="Gene3D" id="3.30.70.1660">
    <property type="match status" value="1"/>
</dbReference>
<dbReference type="InterPro" id="IPR000352">
    <property type="entry name" value="Pep_chain_release_fac_I"/>
</dbReference>
<dbReference type="GO" id="GO:0032543">
    <property type="term" value="P:mitochondrial translation"/>
    <property type="evidence" value="ECO:0007669"/>
    <property type="project" value="UniProtKB-ARBA"/>
</dbReference>
<organism evidence="6 7">
    <name type="scientific">Heterobasidion irregulare (strain TC 32-1)</name>
    <dbReference type="NCBI Taxonomy" id="747525"/>
    <lineage>
        <taxon>Eukaryota</taxon>
        <taxon>Fungi</taxon>
        <taxon>Dikarya</taxon>
        <taxon>Basidiomycota</taxon>
        <taxon>Agaricomycotina</taxon>
        <taxon>Agaricomycetes</taxon>
        <taxon>Russulales</taxon>
        <taxon>Bondarzewiaceae</taxon>
        <taxon>Heterobasidion</taxon>
        <taxon>Heterobasidion annosum species complex</taxon>
    </lineage>
</organism>
<keyword evidence="2" id="KW-0488">Methylation</keyword>
<reference evidence="6 7" key="1">
    <citation type="journal article" date="2012" name="New Phytol.">
        <title>Insight into trade-off between wood decay and parasitism from the genome of a fungal forest pathogen.</title>
        <authorList>
            <person name="Olson A."/>
            <person name="Aerts A."/>
            <person name="Asiegbu F."/>
            <person name="Belbahri L."/>
            <person name="Bouzid O."/>
            <person name="Broberg A."/>
            <person name="Canback B."/>
            <person name="Coutinho P.M."/>
            <person name="Cullen D."/>
            <person name="Dalman K."/>
            <person name="Deflorio G."/>
            <person name="van Diepen L.T."/>
            <person name="Dunand C."/>
            <person name="Duplessis S."/>
            <person name="Durling M."/>
            <person name="Gonthier P."/>
            <person name="Grimwood J."/>
            <person name="Fossdal C.G."/>
            <person name="Hansson D."/>
            <person name="Henrissat B."/>
            <person name="Hietala A."/>
            <person name="Himmelstrand K."/>
            <person name="Hoffmeister D."/>
            <person name="Hogberg N."/>
            <person name="James T.Y."/>
            <person name="Karlsson M."/>
            <person name="Kohler A."/>
            <person name="Kues U."/>
            <person name="Lee Y.H."/>
            <person name="Lin Y.C."/>
            <person name="Lind M."/>
            <person name="Lindquist E."/>
            <person name="Lombard V."/>
            <person name="Lucas S."/>
            <person name="Lunden K."/>
            <person name="Morin E."/>
            <person name="Murat C."/>
            <person name="Park J."/>
            <person name="Raffaello T."/>
            <person name="Rouze P."/>
            <person name="Salamov A."/>
            <person name="Schmutz J."/>
            <person name="Solheim H."/>
            <person name="Stahlberg J."/>
            <person name="Velez H."/>
            <person name="de Vries R.P."/>
            <person name="Wiebenga A."/>
            <person name="Woodward S."/>
            <person name="Yakovlev I."/>
            <person name="Garbelotto M."/>
            <person name="Martin F."/>
            <person name="Grigoriev I.V."/>
            <person name="Stenlid J."/>
        </authorList>
    </citation>
    <scope>NUCLEOTIDE SEQUENCE [LARGE SCALE GENOMIC DNA]</scope>
    <source>
        <strain evidence="6 7">TC 32-1</strain>
    </source>
</reference>
<evidence type="ECO:0000256" key="2">
    <source>
        <dbReference type="ARBA" id="ARBA00022481"/>
    </source>
</evidence>
<dbReference type="Proteomes" id="UP000030671">
    <property type="component" value="Unassembled WGS sequence"/>
</dbReference>
<dbReference type="InterPro" id="IPR050057">
    <property type="entry name" value="Prokaryotic/Mito_RF"/>
</dbReference>
<dbReference type="PANTHER" id="PTHR43804">
    <property type="entry name" value="LD18447P"/>
    <property type="match status" value="1"/>
</dbReference>
<dbReference type="InterPro" id="IPR005139">
    <property type="entry name" value="PCRF"/>
</dbReference>
<evidence type="ECO:0000259" key="5">
    <source>
        <dbReference type="PROSITE" id="PS00745"/>
    </source>
</evidence>
<dbReference type="AlphaFoldDB" id="W4JP49"/>
<dbReference type="Gene3D" id="6.10.140.1950">
    <property type="match status" value="1"/>
</dbReference>
<proteinExistence type="inferred from homology"/>
<dbReference type="KEGG" id="hir:HETIRDRAFT_330634"/>
<dbReference type="PROSITE" id="PS00745">
    <property type="entry name" value="RF_PROK_I"/>
    <property type="match status" value="1"/>
</dbReference>
<dbReference type="EMBL" id="KI925466">
    <property type="protein sequence ID" value="ETW75332.1"/>
    <property type="molecule type" value="Genomic_DNA"/>
</dbReference>
<feature type="domain" description="Prokaryotic-type class I peptide chain release factors" evidence="5">
    <location>
        <begin position="294"/>
        <end position="310"/>
    </location>
</feature>
<name>W4JP49_HETIT</name>
<dbReference type="RefSeq" id="XP_009552763.1">
    <property type="nucleotide sequence ID" value="XM_009554468.1"/>
</dbReference>
<dbReference type="FunCoup" id="W4JP49">
    <property type="interactions" value="571"/>
</dbReference>
<dbReference type="eggNOG" id="KOG2726">
    <property type="taxonomic scope" value="Eukaryota"/>
</dbReference>
<dbReference type="GO" id="GO:0003747">
    <property type="term" value="F:translation release factor activity"/>
    <property type="evidence" value="ECO:0007669"/>
    <property type="project" value="InterPro"/>
</dbReference>
<dbReference type="Pfam" id="PF03462">
    <property type="entry name" value="PCRF"/>
    <property type="match status" value="1"/>
</dbReference>
<dbReference type="HOGENOM" id="CLU_036856_0_8_1"/>
<evidence type="ECO:0000313" key="7">
    <source>
        <dbReference type="Proteomes" id="UP000030671"/>
    </source>
</evidence>
<gene>
    <name evidence="6" type="ORF">HETIRDRAFT_330634</name>
</gene>
<dbReference type="PANTHER" id="PTHR43804:SF7">
    <property type="entry name" value="LD18447P"/>
    <property type="match status" value="1"/>
</dbReference>
<dbReference type="Gene3D" id="3.30.160.20">
    <property type="match status" value="1"/>
</dbReference>
<dbReference type="InParanoid" id="W4JP49"/>
<dbReference type="GO" id="GO:0005739">
    <property type="term" value="C:mitochondrion"/>
    <property type="evidence" value="ECO:0007669"/>
    <property type="project" value="GOC"/>
</dbReference>
<dbReference type="SMART" id="SM00937">
    <property type="entry name" value="PCRF"/>
    <property type="match status" value="1"/>
</dbReference>